<name>A0A0D9YH83_9ORYZ</name>
<reference evidence="1" key="2">
    <citation type="submission" date="2015-04" db="UniProtKB">
        <authorList>
            <consortium name="EnsemblPlants"/>
        </authorList>
    </citation>
    <scope>IDENTIFICATION</scope>
</reference>
<dbReference type="HOGENOM" id="CLU_2174908_0_0_1"/>
<dbReference type="Gramene" id="OGLUM01G41020.1">
    <property type="protein sequence ID" value="OGLUM01G41020.1"/>
    <property type="gene ID" value="OGLUM01G41020"/>
</dbReference>
<reference evidence="1" key="3">
    <citation type="submission" date="2018-05" db="EMBL/GenBank/DDBJ databases">
        <title>OgluRS3 (Oryza glumaepatula Reference Sequence Version 3).</title>
        <authorList>
            <person name="Zhang J."/>
            <person name="Kudrna D."/>
            <person name="Lee S."/>
            <person name="Talag J."/>
            <person name="Welchert J."/>
            <person name="Wing R.A."/>
        </authorList>
    </citation>
    <scope>NUCLEOTIDE SEQUENCE [LARGE SCALE GENOMIC DNA]</scope>
</reference>
<dbReference type="AlphaFoldDB" id="A0A0D9YH83"/>
<dbReference type="EnsemblPlants" id="OGLUM01G41020.1">
    <property type="protein sequence ID" value="OGLUM01G41020.1"/>
    <property type="gene ID" value="OGLUM01G41020"/>
</dbReference>
<organism evidence="1">
    <name type="scientific">Oryza glumipatula</name>
    <dbReference type="NCBI Taxonomy" id="40148"/>
    <lineage>
        <taxon>Eukaryota</taxon>
        <taxon>Viridiplantae</taxon>
        <taxon>Streptophyta</taxon>
        <taxon>Embryophyta</taxon>
        <taxon>Tracheophyta</taxon>
        <taxon>Spermatophyta</taxon>
        <taxon>Magnoliopsida</taxon>
        <taxon>Liliopsida</taxon>
        <taxon>Poales</taxon>
        <taxon>Poaceae</taxon>
        <taxon>BOP clade</taxon>
        <taxon>Oryzoideae</taxon>
        <taxon>Oryzeae</taxon>
        <taxon>Oryzinae</taxon>
        <taxon>Oryza</taxon>
    </lineage>
</organism>
<keyword evidence="2" id="KW-1185">Reference proteome</keyword>
<protein>
    <submittedName>
        <fullName evidence="1">Uncharacterized protein</fullName>
    </submittedName>
</protein>
<evidence type="ECO:0000313" key="2">
    <source>
        <dbReference type="Proteomes" id="UP000026961"/>
    </source>
</evidence>
<evidence type="ECO:0000313" key="1">
    <source>
        <dbReference type="EnsemblPlants" id="OGLUM01G41020.1"/>
    </source>
</evidence>
<dbReference type="Proteomes" id="UP000026961">
    <property type="component" value="Chromosome 1"/>
</dbReference>
<accession>A0A0D9YH83</accession>
<proteinExistence type="predicted"/>
<reference evidence="1" key="1">
    <citation type="submission" date="2013-08" db="EMBL/GenBank/DDBJ databases">
        <title>Oryza genome evolution.</title>
        <authorList>
            <person name="Wing R.A."/>
            <person name="Panaud O."/>
            <person name="Oliveira A.C."/>
        </authorList>
    </citation>
    <scope>NUCLEOTIDE SEQUENCE</scope>
</reference>
<sequence>MGAIGKEALASNKDKERDEALSCREGDNLGFSCRLATVVESMVDRRYWWVWNLDDNWNLTGKVWWGGSVTLTTVGGGGAARITQSSRANCAACCGGRGNSETLTVIRVEA</sequence>